<dbReference type="Gene3D" id="3.40.630.30">
    <property type="match status" value="1"/>
</dbReference>
<evidence type="ECO:0000256" key="2">
    <source>
        <dbReference type="ARBA" id="ARBA00023315"/>
    </source>
</evidence>
<organism evidence="4 5">
    <name type="scientific">Pseudomonas fluorescens</name>
    <dbReference type="NCBI Taxonomy" id="294"/>
    <lineage>
        <taxon>Bacteria</taxon>
        <taxon>Pseudomonadati</taxon>
        <taxon>Pseudomonadota</taxon>
        <taxon>Gammaproteobacteria</taxon>
        <taxon>Pseudomonadales</taxon>
        <taxon>Pseudomonadaceae</taxon>
        <taxon>Pseudomonas</taxon>
    </lineage>
</organism>
<dbReference type="InterPro" id="IPR016181">
    <property type="entry name" value="Acyl_CoA_acyltransferase"/>
</dbReference>
<name>A0A5E7PDT1_PSEFL</name>
<feature type="domain" description="N-acetyltransferase" evidence="3">
    <location>
        <begin position="1"/>
        <end position="156"/>
    </location>
</feature>
<dbReference type="InterPro" id="IPR000182">
    <property type="entry name" value="GNAT_dom"/>
</dbReference>
<dbReference type="Proteomes" id="UP000385207">
    <property type="component" value="Unassembled WGS sequence"/>
</dbReference>
<protein>
    <recommendedName>
        <fullName evidence="3">N-acetyltransferase domain-containing protein</fullName>
    </recommendedName>
</protein>
<evidence type="ECO:0000259" key="3">
    <source>
        <dbReference type="PROSITE" id="PS51186"/>
    </source>
</evidence>
<dbReference type="GO" id="GO:0016747">
    <property type="term" value="F:acyltransferase activity, transferring groups other than amino-acyl groups"/>
    <property type="evidence" value="ECO:0007669"/>
    <property type="project" value="InterPro"/>
</dbReference>
<evidence type="ECO:0000313" key="5">
    <source>
        <dbReference type="Proteomes" id="UP000385207"/>
    </source>
</evidence>
<accession>A0A5E7PDT1</accession>
<dbReference type="SUPFAM" id="SSF55729">
    <property type="entry name" value="Acyl-CoA N-acyltransferases (Nat)"/>
    <property type="match status" value="1"/>
</dbReference>
<evidence type="ECO:0000256" key="1">
    <source>
        <dbReference type="ARBA" id="ARBA00022679"/>
    </source>
</evidence>
<sequence length="170" mass="19214">MMIRETDIQDWEYLKSIRLQALSDSPIAFGVSHADAVNYSDERWRSLASAQQAPYFWLAIDQELPVGMIGGGIDRQRRFNLIGMWVKHELRGGGVAQRLVEVLRARALSLGFERMVLGVSPSNARATNFYKRQGFVFIDEFEWLASHPDITVQTMEWIDPAFSAPGPPAS</sequence>
<keyword evidence="1" id="KW-0808">Transferase</keyword>
<dbReference type="EMBL" id="CABVII010000031">
    <property type="protein sequence ID" value="VVP47058.1"/>
    <property type="molecule type" value="Genomic_DNA"/>
</dbReference>
<dbReference type="OrthoDB" id="9796129at2"/>
<keyword evidence="2" id="KW-0012">Acyltransferase</keyword>
<dbReference type="Pfam" id="PF00583">
    <property type="entry name" value="Acetyltransf_1"/>
    <property type="match status" value="1"/>
</dbReference>
<evidence type="ECO:0000313" key="4">
    <source>
        <dbReference type="EMBL" id="VVP47058.1"/>
    </source>
</evidence>
<dbReference type="CDD" id="cd04301">
    <property type="entry name" value="NAT_SF"/>
    <property type="match status" value="1"/>
</dbReference>
<proteinExistence type="predicted"/>
<gene>
    <name evidence="4" type="ORF">PS862_05187</name>
</gene>
<dbReference type="PROSITE" id="PS51186">
    <property type="entry name" value="GNAT"/>
    <property type="match status" value="1"/>
</dbReference>
<dbReference type="PANTHER" id="PTHR43877:SF2">
    <property type="entry name" value="AMINOALKYLPHOSPHONATE N-ACETYLTRANSFERASE-RELATED"/>
    <property type="match status" value="1"/>
</dbReference>
<dbReference type="InterPro" id="IPR050832">
    <property type="entry name" value="Bact_Acetyltransf"/>
</dbReference>
<dbReference type="PANTHER" id="PTHR43877">
    <property type="entry name" value="AMINOALKYLPHOSPHONATE N-ACETYLTRANSFERASE-RELATED-RELATED"/>
    <property type="match status" value="1"/>
</dbReference>
<reference evidence="4 5" key="1">
    <citation type="submission" date="2019-09" db="EMBL/GenBank/DDBJ databases">
        <authorList>
            <person name="Chandra G."/>
            <person name="Truman W A."/>
        </authorList>
    </citation>
    <scope>NUCLEOTIDE SEQUENCE [LARGE SCALE GENOMIC DNA]</scope>
    <source>
        <strain evidence="4">PS862</strain>
    </source>
</reference>
<dbReference type="AlphaFoldDB" id="A0A5E7PDT1"/>